<dbReference type="Proteomes" id="UP000886047">
    <property type="component" value="Unassembled WGS sequence"/>
</dbReference>
<evidence type="ECO:0000256" key="10">
    <source>
        <dbReference type="ARBA" id="ARBA00029409"/>
    </source>
</evidence>
<name>A0A831LBS4_9BACT</name>
<dbReference type="GO" id="GO:0046656">
    <property type="term" value="P:folic acid biosynthetic process"/>
    <property type="evidence" value="ECO:0007669"/>
    <property type="project" value="UniProtKB-KW"/>
</dbReference>
<dbReference type="EMBL" id="DSDK01000495">
    <property type="protein sequence ID" value="HDR51774.1"/>
    <property type="molecule type" value="Genomic_DNA"/>
</dbReference>
<reference evidence="14" key="1">
    <citation type="journal article" date="2020" name="mSystems">
        <title>Genome- and Community-Level Interaction Insights into Carbon Utilization and Element Cycling Functions of Hydrothermarchaeota in Hydrothermal Sediment.</title>
        <authorList>
            <person name="Zhou Z."/>
            <person name="Liu Y."/>
            <person name="Xu W."/>
            <person name="Pan J."/>
            <person name="Luo Z.H."/>
            <person name="Li M."/>
        </authorList>
    </citation>
    <scope>NUCLEOTIDE SEQUENCE [LARGE SCALE GENOMIC DNA]</scope>
    <source>
        <strain evidence="14">SpSt-1217</strain>
    </source>
</reference>
<evidence type="ECO:0000256" key="9">
    <source>
        <dbReference type="ARBA" id="ARBA00022909"/>
    </source>
</evidence>
<comment type="caution">
    <text evidence="14">The sequence shown here is derived from an EMBL/GenBank/DDBJ whole genome shotgun (WGS) entry which is preliminary data.</text>
</comment>
<evidence type="ECO:0000256" key="2">
    <source>
        <dbReference type="ARBA" id="ARBA00005810"/>
    </source>
</evidence>
<feature type="domain" description="7,8-dihydro-6-hydroxymethylpterin-pyrophosphokinase" evidence="13">
    <location>
        <begin position="5"/>
        <end position="133"/>
    </location>
</feature>
<keyword evidence="8" id="KW-0067">ATP-binding</keyword>
<organism evidence="14">
    <name type="scientific">Mariniphaga anaerophila</name>
    <dbReference type="NCBI Taxonomy" id="1484053"/>
    <lineage>
        <taxon>Bacteria</taxon>
        <taxon>Pseudomonadati</taxon>
        <taxon>Bacteroidota</taxon>
        <taxon>Bacteroidia</taxon>
        <taxon>Marinilabiliales</taxon>
        <taxon>Prolixibacteraceae</taxon>
        <taxon>Mariniphaga</taxon>
    </lineage>
</organism>
<evidence type="ECO:0000256" key="11">
    <source>
        <dbReference type="ARBA" id="ARBA00029766"/>
    </source>
</evidence>
<dbReference type="AlphaFoldDB" id="A0A831LBS4"/>
<dbReference type="GO" id="GO:0005524">
    <property type="term" value="F:ATP binding"/>
    <property type="evidence" value="ECO:0007669"/>
    <property type="project" value="UniProtKB-KW"/>
</dbReference>
<dbReference type="PANTHER" id="PTHR43071">
    <property type="entry name" value="2-AMINO-4-HYDROXY-6-HYDROXYMETHYLDIHYDROPTERIDINE PYROPHOSPHOKINASE"/>
    <property type="match status" value="1"/>
</dbReference>
<dbReference type="EC" id="2.7.6.3" evidence="3"/>
<evidence type="ECO:0000256" key="1">
    <source>
        <dbReference type="ARBA" id="ARBA00005051"/>
    </source>
</evidence>
<comment type="pathway">
    <text evidence="1">Cofactor biosynthesis; tetrahydrofolate biosynthesis; 2-amino-4-hydroxy-6-hydroxymethyl-7,8-dihydropteridine diphosphate from 7,8-dihydroneopterin triphosphate: step 4/4.</text>
</comment>
<dbReference type="GO" id="GO:0003848">
    <property type="term" value="F:2-amino-4-hydroxy-6-hydroxymethyldihydropteridine diphosphokinase activity"/>
    <property type="evidence" value="ECO:0007669"/>
    <property type="project" value="UniProtKB-EC"/>
</dbReference>
<dbReference type="Pfam" id="PF01288">
    <property type="entry name" value="HPPK"/>
    <property type="match status" value="1"/>
</dbReference>
<evidence type="ECO:0000256" key="5">
    <source>
        <dbReference type="ARBA" id="ARBA00022679"/>
    </source>
</evidence>
<gene>
    <name evidence="14" type="primary">folK</name>
    <name evidence="14" type="ORF">ENN90_09195</name>
</gene>
<comment type="similarity">
    <text evidence="2">Belongs to the HPPK family.</text>
</comment>
<evidence type="ECO:0000256" key="3">
    <source>
        <dbReference type="ARBA" id="ARBA00013253"/>
    </source>
</evidence>
<accession>A0A831LBS4</accession>
<dbReference type="PANTHER" id="PTHR43071:SF1">
    <property type="entry name" value="2-AMINO-4-HYDROXY-6-HYDROXYMETHYLDIHYDROPTERIDINE PYROPHOSPHOKINASE"/>
    <property type="match status" value="1"/>
</dbReference>
<dbReference type="Gene3D" id="3.30.70.560">
    <property type="entry name" value="7,8-Dihydro-6-hydroxymethylpterin-pyrophosphokinase HPPK"/>
    <property type="match status" value="1"/>
</dbReference>
<keyword evidence="9" id="KW-0289">Folate biosynthesis</keyword>
<dbReference type="NCBIfam" id="TIGR01498">
    <property type="entry name" value="folK"/>
    <property type="match status" value="1"/>
</dbReference>
<keyword evidence="7" id="KW-0418">Kinase</keyword>
<dbReference type="GO" id="GO:0046654">
    <property type="term" value="P:tetrahydrofolate biosynthetic process"/>
    <property type="evidence" value="ECO:0007669"/>
    <property type="project" value="UniProtKB-UniPathway"/>
</dbReference>
<proteinExistence type="inferred from homology"/>
<evidence type="ECO:0000256" key="4">
    <source>
        <dbReference type="ARBA" id="ARBA00016218"/>
    </source>
</evidence>
<evidence type="ECO:0000256" key="6">
    <source>
        <dbReference type="ARBA" id="ARBA00022741"/>
    </source>
</evidence>
<dbReference type="SUPFAM" id="SSF55083">
    <property type="entry name" value="6-hydroxymethyl-7,8-dihydropterin pyrophosphokinase, HPPK"/>
    <property type="match status" value="1"/>
</dbReference>
<comment type="function">
    <text evidence="10">Catalyzes the transfer of pyrophosphate from adenosine triphosphate (ATP) to 6-hydroxymethyl-7,8-dihydropterin, an enzymatic step in folate biosynthesis pathway.</text>
</comment>
<dbReference type="InterPro" id="IPR035907">
    <property type="entry name" value="Hppk_sf"/>
</dbReference>
<sequence length="162" mass="19041">MYQVFLGIGGNIGNKRMNFEKVHFLVEKELGKILRASSVYETAPWGFSADENFWNQVLLIETELRSEELLARINRIEKEFGRKREPGKWTSREMDIDILYYEDLVVETKKLAIPHPYLSKRMFVLVPLAEIAPEFRHPVLKKTNRQLLEDCTDKSEIKKVEL</sequence>
<evidence type="ECO:0000256" key="12">
    <source>
        <dbReference type="ARBA" id="ARBA00033413"/>
    </source>
</evidence>
<dbReference type="GO" id="GO:0016301">
    <property type="term" value="F:kinase activity"/>
    <property type="evidence" value="ECO:0007669"/>
    <property type="project" value="UniProtKB-KW"/>
</dbReference>
<dbReference type="UniPathway" id="UPA00077">
    <property type="reaction ID" value="UER00155"/>
</dbReference>
<dbReference type="InterPro" id="IPR000550">
    <property type="entry name" value="Hppk"/>
</dbReference>
<evidence type="ECO:0000256" key="7">
    <source>
        <dbReference type="ARBA" id="ARBA00022777"/>
    </source>
</evidence>
<dbReference type="CDD" id="cd00483">
    <property type="entry name" value="HPPK"/>
    <property type="match status" value="1"/>
</dbReference>
<keyword evidence="6" id="KW-0547">Nucleotide-binding</keyword>
<protein>
    <recommendedName>
        <fullName evidence="4">2-amino-4-hydroxy-6-hydroxymethyldihydropteridine pyrophosphokinase</fullName>
        <ecNumber evidence="3">2.7.6.3</ecNumber>
    </recommendedName>
    <alternativeName>
        <fullName evidence="11">6-hydroxymethyl-7,8-dihydropterin pyrophosphokinase</fullName>
    </alternativeName>
    <alternativeName>
        <fullName evidence="12">7,8-dihydro-6-hydroxymethylpterin-pyrophosphokinase</fullName>
    </alternativeName>
</protein>
<evidence type="ECO:0000259" key="13">
    <source>
        <dbReference type="Pfam" id="PF01288"/>
    </source>
</evidence>
<evidence type="ECO:0000313" key="14">
    <source>
        <dbReference type="EMBL" id="HDR51774.1"/>
    </source>
</evidence>
<keyword evidence="5 14" id="KW-0808">Transferase</keyword>
<evidence type="ECO:0000256" key="8">
    <source>
        <dbReference type="ARBA" id="ARBA00022840"/>
    </source>
</evidence>